<sequence>VGPLESWCYPPPPLATPELTRALRRTARGKRGRRARADRPRSTAPCSRRQIEEVGWGQLVSATGDDGVSCLTFRVMDEQRRHHLLEITLPMNYPACPPSIAADVPYLPKLQWSESSRLKDVLCQFQEHLKVLQDYWSTMDGIDKALWVVDPTKPTYAMSHHRIALGDDCYILLHVDTHKPNSLPECRFLGTDGKLERLIKNWRKNRKRWYITRFPALSDVLYLFYLFITPSVPKYKMFLQFNLNHRNVLYFGTELVL</sequence>
<keyword evidence="2" id="KW-0472">Membrane</keyword>
<feature type="domain" description="FANCL UBC-like" evidence="3">
    <location>
        <begin position="50"/>
        <end position="130"/>
    </location>
</feature>
<evidence type="ECO:0000313" key="6">
    <source>
        <dbReference type="Proteomes" id="UP000015105"/>
    </source>
</evidence>
<dbReference type="AlphaFoldDB" id="A0A453H9I7"/>
<dbReference type="InterPro" id="IPR026848">
    <property type="entry name" value="Fancl"/>
</dbReference>
<dbReference type="Proteomes" id="UP000015105">
    <property type="component" value="Chromosome 4D"/>
</dbReference>
<evidence type="ECO:0000256" key="2">
    <source>
        <dbReference type="SAM" id="Phobius"/>
    </source>
</evidence>
<accession>A0A453H9I7</accession>
<dbReference type="Pfam" id="PF18890">
    <property type="entry name" value="FANCL_d2"/>
    <property type="match status" value="1"/>
</dbReference>
<reference evidence="6" key="1">
    <citation type="journal article" date="2014" name="Science">
        <title>Ancient hybridizations among the ancestral genomes of bread wheat.</title>
        <authorList>
            <consortium name="International Wheat Genome Sequencing Consortium,"/>
            <person name="Marcussen T."/>
            <person name="Sandve S.R."/>
            <person name="Heier L."/>
            <person name="Spannagl M."/>
            <person name="Pfeifer M."/>
            <person name="Jakobsen K.S."/>
            <person name="Wulff B.B."/>
            <person name="Steuernagel B."/>
            <person name="Mayer K.F."/>
            <person name="Olsen O.A."/>
        </authorList>
    </citation>
    <scope>NUCLEOTIDE SEQUENCE [LARGE SCALE GENOMIC DNA]</scope>
    <source>
        <strain evidence="6">cv. AL8/78</strain>
    </source>
</reference>
<dbReference type="CDD" id="cd23831">
    <property type="entry name" value="DRWD-N_FANCL"/>
    <property type="match status" value="1"/>
</dbReference>
<organism evidence="5 6">
    <name type="scientific">Aegilops tauschii subsp. strangulata</name>
    <name type="common">Goatgrass</name>
    <dbReference type="NCBI Taxonomy" id="200361"/>
    <lineage>
        <taxon>Eukaryota</taxon>
        <taxon>Viridiplantae</taxon>
        <taxon>Streptophyta</taxon>
        <taxon>Embryophyta</taxon>
        <taxon>Tracheophyta</taxon>
        <taxon>Spermatophyta</taxon>
        <taxon>Magnoliopsida</taxon>
        <taxon>Liliopsida</taxon>
        <taxon>Poales</taxon>
        <taxon>Poaceae</taxon>
        <taxon>BOP clade</taxon>
        <taxon>Pooideae</taxon>
        <taxon>Triticodae</taxon>
        <taxon>Triticeae</taxon>
        <taxon>Triticinae</taxon>
        <taxon>Aegilops</taxon>
    </lineage>
</organism>
<reference evidence="5" key="5">
    <citation type="journal article" date="2021" name="G3 (Bethesda)">
        <title>Aegilops tauschii genome assembly Aet v5.0 features greater sequence contiguity and improved annotation.</title>
        <authorList>
            <person name="Wang L."/>
            <person name="Zhu T."/>
            <person name="Rodriguez J.C."/>
            <person name="Deal K.R."/>
            <person name="Dubcovsky J."/>
            <person name="McGuire P.E."/>
            <person name="Lux T."/>
            <person name="Spannagl M."/>
            <person name="Mayer K.F.X."/>
            <person name="Baldrich P."/>
            <person name="Meyers B.C."/>
            <person name="Huo N."/>
            <person name="Gu Y.Q."/>
            <person name="Zhou H."/>
            <person name="Devos K.M."/>
            <person name="Bennetzen J.L."/>
            <person name="Unver T."/>
            <person name="Budak H."/>
            <person name="Gulick P.J."/>
            <person name="Galiba G."/>
            <person name="Kalapos B."/>
            <person name="Nelson D.R."/>
            <person name="Li P."/>
            <person name="You F.M."/>
            <person name="Luo M.C."/>
            <person name="Dvorak J."/>
        </authorList>
    </citation>
    <scope>NUCLEOTIDE SEQUENCE [LARGE SCALE GENOMIC DNA]</scope>
    <source>
        <strain evidence="5">cv. AL8/78</strain>
    </source>
</reference>
<dbReference type="Gramene" id="AET4Gv20120000.20">
    <property type="protein sequence ID" value="AET4Gv20120000.20"/>
    <property type="gene ID" value="AET4Gv20120000"/>
</dbReference>
<dbReference type="CDD" id="cd23832">
    <property type="entry name" value="DRWD-C_FANCL"/>
    <property type="match status" value="1"/>
</dbReference>
<dbReference type="EnsemblPlants" id="AET4Gv20120000.20">
    <property type="protein sequence ID" value="AET4Gv20120000.20"/>
    <property type="gene ID" value="AET4Gv20120000"/>
</dbReference>
<dbReference type="InterPro" id="IPR016135">
    <property type="entry name" value="UBQ-conjugating_enzyme/RWD"/>
</dbReference>
<evidence type="ECO:0008006" key="7">
    <source>
        <dbReference type="Google" id="ProtNLM"/>
    </source>
</evidence>
<keyword evidence="2" id="KW-0812">Transmembrane</keyword>
<reference evidence="5" key="4">
    <citation type="submission" date="2019-03" db="UniProtKB">
        <authorList>
            <consortium name="EnsemblPlants"/>
        </authorList>
    </citation>
    <scope>IDENTIFICATION</scope>
</reference>
<evidence type="ECO:0000259" key="4">
    <source>
        <dbReference type="Pfam" id="PF18891"/>
    </source>
</evidence>
<dbReference type="InterPro" id="IPR044037">
    <property type="entry name" value="FANCL_d3"/>
</dbReference>
<protein>
    <recommendedName>
        <fullName evidence="7">FANCL UBC-like domain-containing protein</fullName>
    </recommendedName>
</protein>
<dbReference type="InterPro" id="IPR043898">
    <property type="entry name" value="FANCL_d2"/>
</dbReference>
<dbReference type="Gene3D" id="3.10.110.20">
    <property type="entry name" value="RWD domain-like"/>
    <property type="match status" value="1"/>
</dbReference>
<evidence type="ECO:0000256" key="1">
    <source>
        <dbReference type="SAM" id="MobiDB-lite"/>
    </source>
</evidence>
<dbReference type="GO" id="GO:0006513">
    <property type="term" value="P:protein monoubiquitination"/>
    <property type="evidence" value="ECO:0007669"/>
    <property type="project" value="TreeGrafter"/>
</dbReference>
<dbReference type="Pfam" id="PF18891">
    <property type="entry name" value="FANCL_d3"/>
    <property type="match status" value="1"/>
</dbReference>
<dbReference type="GO" id="GO:0036297">
    <property type="term" value="P:interstrand cross-link repair"/>
    <property type="evidence" value="ECO:0007669"/>
    <property type="project" value="InterPro"/>
</dbReference>
<reference evidence="6" key="2">
    <citation type="journal article" date="2017" name="Nat. Plants">
        <title>The Aegilops tauschii genome reveals multiple impacts of transposons.</title>
        <authorList>
            <person name="Zhao G."/>
            <person name="Zou C."/>
            <person name="Li K."/>
            <person name="Wang K."/>
            <person name="Li T."/>
            <person name="Gao L."/>
            <person name="Zhang X."/>
            <person name="Wang H."/>
            <person name="Yang Z."/>
            <person name="Liu X."/>
            <person name="Jiang W."/>
            <person name="Mao L."/>
            <person name="Kong X."/>
            <person name="Jiao Y."/>
            <person name="Jia J."/>
        </authorList>
    </citation>
    <scope>NUCLEOTIDE SEQUENCE [LARGE SCALE GENOMIC DNA]</scope>
    <source>
        <strain evidence="6">cv. AL8/78</strain>
    </source>
</reference>
<feature type="domain" description="FANCL UBC-like" evidence="4">
    <location>
        <begin position="135"/>
        <end position="210"/>
    </location>
</feature>
<keyword evidence="2" id="KW-1133">Transmembrane helix</keyword>
<name>A0A453H9I7_AEGTS</name>
<dbReference type="GO" id="GO:0061630">
    <property type="term" value="F:ubiquitin protein ligase activity"/>
    <property type="evidence" value="ECO:0007669"/>
    <property type="project" value="TreeGrafter"/>
</dbReference>
<feature type="region of interest" description="Disordered" evidence="1">
    <location>
        <begin position="26"/>
        <end position="46"/>
    </location>
</feature>
<reference evidence="5" key="3">
    <citation type="journal article" date="2017" name="Nature">
        <title>Genome sequence of the progenitor of the wheat D genome Aegilops tauschii.</title>
        <authorList>
            <person name="Luo M.C."/>
            <person name="Gu Y.Q."/>
            <person name="Puiu D."/>
            <person name="Wang H."/>
            <person name="Twardziok S.O."/>
            <person name="Deal K.R."/>
            <person name="Huo N."/>
            <person name="Zhu T."/>
            <person name="Wang L."/>
            <person name="Wang Y."/>
            <person name="McGuire P.E."/>
            <person name="Liu S."/>
            <person name="Long H."/>
            <person name="Ramasamy R.K."/>
            <person name="Rodriguez J.C."/>
            <person name="Van S.L."/>
            <person name="Yuan L."/>
            <person name="Wang Z."/>
            <person name="Xia Z."/>
            <person name="Xiao L."/>
            <person name="Anderson O.D."/>
            <person name="Ouyang S."/>
            <person name="Liang Y."/>
            <person name="Zimin A.V."/>
            <person name="Pertea G."/>
            <person name="Qi P."/>
            <person name="Bennetzen J.L."/>
            <person name="Dai X."/>
            <person name="Dawson M.W."/>
            <person name="Muller H.G."/>
            <person name="Kugler K."/>
            <person name="Rivarola-Duarte L."/>
            <person name="Spannagl M."/>
            <person name="Mayer K.F.X."/>
            <person name="Lu F.H."/>
            <person name="Bevan M.W."/>
            <person name="Leroy P."/>
            <person name="Li P."/>
            <person name="You F.M."/>
            <person name="Sun Q."/>
            <person name="Liu Z."/>
            <person name="Lyons E."/>
            <person name="Wicker T."/>
            <person name="Salzberg S.L."/>
            <person name="Devos K.M."/>
            <person name="Dvorak J."/>
        </authorList>
    </citation>
    <scope>NUCLEOTIDE SEQUENCE [LARGE SCALE GENOMIC DNA]</scope>
    <source>
        <strain evidence="5">cv. AL8/78</strain>
    </source>
</reference>
<feature type="transmembrane region" description="Helical" evidence="2">
    <location>
        <begin position="210"/>
        <end position="228"/>
    </location>
</feature>
<evidence type="ECO:0000313" key="5">
    <source>
        <dbReference type="EnsemblPlants" id="AET4Gv20120000.20"/>
    </source>
</evidence>
<dbReference type="InterPro" id="IPR043003">
    <property type="entry name" value="FANCL_d3_sf"/>
</dbReference>
<dbReference type="PANTHER" id="PTHR13206">
    <property type="entry name" value="UBIQUITIN LIGASE PROTEIN PHF9 FANCONI ANEMIA GROUP L PROTEIN"/>
    <property type="match status" value="1"/>
</dbReference>
<dbReference type="PANTHER" id="PTHR13206:SF0">
    <property type="entry name" value="E3 UBIQUITIN-PROTEIN LIGASE FANCL"/>
    <property type="match status" value="1"/>
</dbReference>
<dbReference type="GO" id="GO:0043240">
    <property type="term" value="C:Fanconi anaemia nuclear complex"/>
    <property type="evidence" value="ECO:0007669"/>
    <property type="project" value="InterPro"/>
</dbReference>
<keyword evidence="6" id="KW-1185">Reference proteome</keyword>
<proteinExistence type="predicted"/>
<dbReference type="Gene3D" id="3.10.110.10">
    <property type="entry name" value="Ubiquitin Conjugating Enzyme"/>
    <property type="match status" value="1"/>
</dbReference>
<evidence type="ECO:0000259" key="3">
    <source>
        <dbReference type="Pfam" id="PF18890"/>
    </source>
</evidence>